<sequence length="65" mass="7129">MSLAFTNTALAAIAARLVFPDIKALAWWSIGAGVRLGIILLRRRQLWQASRCHSTSHAYHIKGAA</sequence>
<dbReference type="Proteomes" id="UP000198873">
    <property type="component" value="Unassembled WGS sequence"/>
</dbReference>
<keyword evidence="3" id="KW-1185">Reference proteome</keyword>
<reference evidence="3" key="1">
    <citation type="submission" date="2016-10" db="EMBL/GenBank/DDBJ databases">
        <authorList>
            <person name="Varghese N."/>
            <person name="Submissions S."/>
        </authorList>
    </citation>
    <scope>NUCLEOTIDE SEQUENCE [LARGE SCALE GENOMIC DNA]</scope>
    <source>
        <strain evidence="3">CGMCC 4.7047</strain>
    </source>
</reference>
<dbReference type="RefSeq" id="WP_093844515.1">
    <property type="nucleotide sequence ID" value="NZ_FPAB01000016.1"/>
</dbReference>
<evidence type="ECO:0000256" key="1">
    <source>
        <dbReference type="SAM" id="Phobius"/>
    </source>
</evidence>
<feature type="transmembrane region" description="Helical" evidence="1">
    <location>
        <begin position="24"/>
        <end position="41"/>
    </location>
</feature>
<keyword evidence="1" id="KW-1133">Transmembrane helix</keyword>
<evidence type="ECO:0000313" key="3">
    <source>
        <dbReference type="Proteomes" id="UP000198873"/>
    </source>
</evidence>
<gene>
    <name evidence="2" type="ORF">SAMN05444716_11633</name>
</gene>
<keyword evidence="1" id="KW-0472">Membrane</keyword>
<dbReference type="AlphaFoldDB" id="A0A1I6WAT4"/>
<proteinExistence type="predicted"/>
<protein>
    <submittedName>
        <fullName evidence="2">Uncharacterized protein</fullName>
    </submittedName>
</protein>
<organism evidence="2 3">
    <name type="scientific">Streptomyces harbinensis</name>
    <dbReference type="NCBI Taxonomy" id="1176198"/>
    <lineage>
        <taxon>Bacteria</taxon>
        <taxon>Bacillati</taxon>
        <taxon>Actinomycetota</taxon>
        <taxon>Actinomycetes</taxon>
        <taxon>Kitasatosporales</taxon>
        <taxon>Streptomycetaceae</taxon>
        <taxon>Streptomyces</taxon>
    </lineage>
</organism>
<dbReference type="STRING" id="1176198.SAMN05444716_11633"/>
<keyword evidence="1" id="KW-0812">Transmembrane</keyword>
<name>A0A1I6WAT4_9ACTN</name>
<dbReference type="EMBL" id="FPAB01000016">
    <property type="protein sequence ID" value="SFT23095.1"/>
    <property type="molecule type" value="Genomic_DNA"/>
</dbReference>
<accession>A0A1I6WAT4</accession>
<evidence type="ECO:0000313" key="2">
    <source>
        <dbReference type="EMBL" id="SFT23095.1"/>
    </source>
</evidence>